<dbReference type="PANTHER" id="PTHR43280">
    <property type="entry name" value="ARAC-FAMILY TRANSCRIPTIONAL REGULATOR"/>
    <property type="match status" value="1"/>
</dbReference>
<evidence type="ECO:0000256" key="2">
    <source>
        <dbReference type="ARBA" id="ARBA00023125"/>
    </source>
</evidence>
<evidence type="ECO:0000256" key="1">
    <source>
        <dbReference type="ARBA" id="ARBA00023015"/>
    </source>
</evidence>
<dbReference type="PRINTS" id="PR00032">
    <property type="entry name" value="HTHARAC"/>
</dbReference>
<dbReference type="InterPro" id="IPR009057">
    <property type="entry name" value="Homeodomain-like_sf"/>
</dbReference>
<proteinExistence type="predicted"/>
<evidence type="ECO:0000256" key="3">
    <source>
        <dbReference type="ARBA" id="ARBA00023163"/>
    </source>
</evidence>
<sequence length="287" mass="32826">MFQFVCPPMPHCIVAGEDTYPAGGTHPDRSNIGVFDLLVVTGGALELEENGMPLQVEAGHYAILRPDRAHRTAVPCRSETHFYWVHFQTLGRWEEVYERQTPAVRPPVHPYDQVEYFTWYIPQAGRIPVPEAVYSELRGILLQRHPDAASRWKRQQHFLAALLQLQEAGGAVPASPRLAVAEEAAVFLRRHYREPLHYKRMSEALHFHANYIALCMKEAFGCTPLEYLTRYRIEQAKLLLVNTNEPVGKVAEETGFGSFPYFVRCFRRHAGLTPSAFRKQFRSVPPE</sequence>
<organism evidence="5 6">
    <name type="scientific">Paenibacillus cisolokensis</name>
    <dbReference type="NCBI Taxonomy" id="1658519"/>
    <lineage>
        <taxon>Bacteria</taxon>
        <taxon>Bacillati</taxon>
        <taxon>Bacillota</taxon>
        <taxon>Bacilli</taxon>
        <taxon>Bacillales</taxon>
        <taxon>Paenibacillaceae</taxon>
        <taxon>Paenibacillus</taxon>
    </lineage>
</organism>
<protein>
    <submittedName>
        <fullName evidence="5">HTH-type transcriptional regulator YisR</fullName>
    </submittedName>
</protein>
<dbReference type="Pfam" id="PF12833">
    <property type="entry name" value="HTH_18"/>
    <property type="match status" value="1"/>
</dbReference>
<dbReference type="InterPro" id="IPR037923">
    <property type="entry name" value="HTH-like"/>
</dbReference>
<feature type="domain" description="HTH araC/xylS-type" evidence="4">
    <location>
        <begin position="182"/>
        <end position="280"/>
    </location>
</feature>
<dbReference type="SUPFAM" id="SSF51215">
    <property type="entry name" value="Regulatory protein AraC"/>
    <property type="match status" value="1"/>
</dbReference>
<dbReference type="RefSeq" id="WP_213528497.1">
    <property type="nucleotide sequence ID" value="NZ_BOVJ01000059.1"/>
</dbReference>
<dbReference type="EMBL" id="BOVJ01000059">
    <property type="protein sequence ID" value="GIQ63262.1"/>
    <property type="molecule type" value="Genomic_DNA"/>
</dbReference>
<dbReference type="Proteomes" id="UP000680304">
    <property type="component" value="Unassembled WGS sequence"/>
</dbReference>
<dbReference type="PANTHER" id="PTHR43280:SF2">
    <property type="entry name" value="HTH-TYPE TRANSCRIPTIONAL REGULATOR EXSA"/>
    <property type="match status" value="1"/>
</dbReference>
<keyword evidence="2" id="KW-0238">DNA-binding</keyword>
<dbReference type="InterPro" id="IPR018060">
    <property type="entry name" value="HTH_AraC"/>
</dbReference>
<comment type="caution">
    <text evidence="5">The sequence shown here is derived from an EMBL/GenBank/DDBJ whole genome shotgun (WGS) entry which is preliminary data.</text>
</comment>
<keyword evidence="1" id="KW-0805">Transcription regulation</keyword>
<accession>A0ABQ4N538</accession>
<dbReference type="InterPro" id="IPR020449">
    <property type="entry name" value="Tscrpt_reg_AraC-type_HTH"/>
</dbReference>
<reference evidence="5 6" key="1">
    <citation type="submission" date="2021-04" db="EMBL/GenBank/DDBJ databases">
        <title>Draft genome sequence of Paenibacillus cisolokensis, LC2-13A.</title>
        <authorList>
            <person name="Uke A."/>
            <person name="Chhe C."/>
            <person name="Baramee S."/>
            <person name="Kosugi A."/>
        </authorList>
    </citation>
    <scope>NUCLEOTIDE SEQUENCE [LARGE SCALE GENOMIC DNA]</scope>
    <source>
        <strain evidence="5 6">LC2-13A</strain>
    </source>
</reference>
<gene>
    <name evidence="5" type="primary">yisR_1</name>
    <name evidence="5" type="ORF">PACILC2_18300</name>
</gene>
<dbReference type="SMART" id="SM00342">
    <property type="entry name" value="HTH_ARAC"/>
    <property type="match status" value="1"/>
</dbReference>
<keyword evidence="6" id="KW-1185">Reference proteome</keyword>
<evidence type="ECO:0000313" key="6">
    <source>
        <dbReference type="Proteomes" id="UP000680304"/>
    </source>
</evidence>
<dbReference type="SUPFAM" id="SSF46689">
    <property type="entry name" value="Homeodomain-like"/>
    <property type="match status" value="1"/>
</dbReference>
<dbReference type="InterPro" id="IPR018062">
    <property type="entry name" value="HTH_AraC-typ_CS"/>
</dbReference>
<dbReference type="Gene3D" id="1.10.10.60">
    <property type="entry name" value="Homeodomain-like"/>
    <property type="match status" value="2"/>
</dbReference>
<name>A0ABQ4N538_9BACL</name>
<evidence type="ECO:0000313" key="5">
    <source>
        <dbReference type="EMBL" id="GIQ63262.1"/>
    </source>
</evidence>
<evidence type="ECO:0000259" key="4">
    <source>
        <dbReference type="PROSITE" id="PS01124"/>
    </source>
</evidence>
<keyword evidence="3" id="KW-0804">Transcription</keyword>
<dbReference type="PROSITE" id="PS00041">
    <property type="entry name" value="HTH_ARAC_FAMILY_1"/>
    <property type="match status" value="1"/>
</dbReference>
<dbReference type="PROSITE" id="PS01124">
    <property type="entry name" value="HTH_ARAC_FAMILY_2"/>
    <property type="match status" value="1"/>
</dbReference>